<comment type="caution">
    <text evidence="1">The sequence shown here is derived from an EMBL/GenBank/DDBJ whole genome shotgun (WGS) entry which is preliminary data.</text>
</comment>
<accession>A0A226DB65</accession>
<organism evidence="1 2">
    <name type="scientific">Folsomia candida</name>
    <name type="common">Springtail</name>
    <dbReference type="NCBI Taxonomy" id="158441"/>
    <lineage>
        <taxon>Eukaryota</taxon>
        <taxon>Metazoa</taxon>
        <taxon>Ecdysozoa</taxon>
        <taxon>Arthropoda</taxon>
        <taxon>Hexapoda</taxon>
        <taxon>Collembola</taxon>
        <taxon>Entomobryomorpha</taxon>
        <taxon>Isotomoidea</taxon>
        <taxon>Isotomidae</taxon>
        <taxon>Proisotominae</taxon>
        <taxon>Folsomia</taxon>
    </lineage>
</organism>
<evidence type="ECO:0000313" key="2">
    <source>
        <dbReference type="Proteomes" id="UP000198287"/>
    </source>
</evidence>
<evidence type="ECO:0000313" key="1">
    <source>
        <dbReference type="EMBL" id="OXA42380.1"/>
    </source>
</evidence>
<sequence length="170" mass="18968">MQFHVPLKTGIFPRFRFTNPKITLDHEQLQGSHLLPGTEPTNGNFVIRKGLFTTFCTDLYPINVSRSSSYPGFGQDAGFPQYGGSSGWGQGLRQGTVPAIVPGTVENCKLYTNCAAGLDYCYSNTACEKETAACNTDDLTCYLAVEEKYKKLKPKPERQFGFPPPYWWYG</sequence>
<dbReference type="Proteomes" id="UP000198287">
    <property type="component" value="Unassembled WGS sequence"/>
</dbReference>
<dbReference type="EMBL" id="LNIX01000026">
    <property type="protein sequence ID" value="OXA42380.1"/>
    <property type="molecule type" value="Genomic_DNA"/>
</dbReference>
<keyword evidence="2" id="KW-1185">Reference proteome</keyword>
<protein>
    <submittedName>
        <fullName evidence="1">Uncharacterized protein</fullName>
    </submittedName>
</protein>
<proteinExistence type="predicted"/>
<reference evidence="1 2" key="1">
    <citation type="submission" date="2015-12" db="EMBL/GenBank/DDBJ databases">
        <title>The genome of Folsomia candida.</title>
        <authorList>
            <person name="Faddeeva A."/>
            <person name="Derks M.F."/>
            <person name="Anvar Y."/>
            <person name="Smit S."/>
            <person name="Van Straalen N."/>
            <person name="Roelofs D."/>
        </authorList>
    </citation>
    <scope>NUCLEOTIDE SEQUENCE [LARGE SCALE GENOMIC DNA]</scope>
    <source>
        <strain evidence="1 2">VU population</strain>
        <tissue evidence="1">Whole body</tissue>
    </source>
</reference>
<name>A0A226DB65_FOLCA</name>
<gene>
    <name evidence="1" type="ORF">Fcan01_22824</name>
</gene>
<dbReference type="AlphaFoldDB" id="A0A226DB65"/>